<dbReference type="Pfam" id="PF01381">
    <property type="entry name" value="HTH_3"/>
    <property type="match status" value="1"/>
</dbReference>
<dbReference type="InterPro" id="IPR010982">
    <property type="entry name" value="Lambda_DNA-bd_dom_sf"/>
</dbReference>
<dbReference type="Gene3D" id="1.10.260.40">
    <property type="entry name" value="lambda repressor-like DNA-binding domains"/>
    <property type="match status" value="1"/>
</dbReference>
<gene>
    <name evidence="2" type="ORF">H8K52_06820</name>
</gene>
<reference evidence="2 3" key="1">
    <citation type="submission" date="2020-08" db="EMBL/GenBank/DDBJ databases">
        <title>Novel species isolated from subtropical streams in China.</title>
        <authorList>
            <person name="Lu H."/>
        </authorList>
    </citation>
    <scope>NUCLEOTIDE SEQUENCE [LARGE SCALE GENOMIC DNA]</scope>
    <source>
        <strain evidence="2 3">KACC 16656</strain>
    </source>
</reference>
<organism evidence="2 3">
    <name type="scientific">Undibacterium seohonense</name>
    <dbReference type="NCBI Taxonomy" id="1344950"/>
    <lineage>
        <taxon>Bacteria</taxon>
        <taxon>Pseudomonadati</taxon>
        <taxon>Pseudomonadota</taxon>
        <taxon>Betaproteobacteria</taxon>
        <taxon>Burkholderiales</taxon>
        <taxon>Oxalobacteraceae</taxon>
        <taxon>Undibacterium</taxon>
    </lineage>
</organism>
<name>A0ABR6X3C3_9BURK</name>
<feature type="domain" description="HTH cro/C1-type" evidence="1">
    <location>
        <begin position="15"/>
        <end position="69"/>
    </location>
</feature>
<accession>A0ABR6X3C3</accession>
<evidence type="ECO:0000259" key="1">
    <source>
        <dbReference type="PROSITE" id="PS50943"/>
    </source>
</evidence>
<sequence>MKQVISVPDQLGHILQSSRKSARISQALMADKLGISQSRISAMELDPASISLGQLLTMMAALDLELIVQSKPSVTQISDQTAEW</sequence>
<dbReference type="SUPFAM" id="SSF47413">
    <property type="entry name" value="lambda repressor-like DNA-binding domains"/>
    <property type="match status" value="1"/>
</dbReference>
<dbReference type="RefSeq" id="WP_186922137.1">
    <property type="nucleotide sequence ID" value="NZ_JACOFW010000005.1"/>
</dbReference>
<keyword evidence="3" id="KW-1185">Reference proteome</keyword>
<dbReference type="Proteomes" id="UP000648257">
    <property type="component" value="Unassembled WGS sequence"/>
</dbReference>
<dbReference type="CDD" id="cd00093">
    <property type="entry name" value="HTH_XRE"/>
    <property type="match status" value="1"/>
</dbReference>
<evidence type="ECO:0000313" key="2">
    <source>
        <dbReference type="EMBL" id="MBC3807055.1"/>
    </source>
</evidence>
<evidence type="ECO:0000313" key="3">
    <source>
        <dbReference type="Proteomes" id="UP000648257"/>
    </source>
</evidence>
<protein>
    <submittedName>
        <fullName evidence="2">Helix-turn-helix domain-containing protein</fullName>
    </submittedName>
</protein>
<dbReference type="InterPro" id="IPR001387">
    <property type="entry name" value="Cro/C1-type_HTH"/>
</dbReference>
<dbReference type="PROSITE" id="PS50943">
    <property type="entry name" value="HTH_CROC1"/>
    <property type="match status" value="1"/>
</dbReference>
<proteinExistence type="predicted"/>
<dbReference type="EMBL" id="JACOFW010000005">
    <property type="protein sequence ID" value="MBC3807055.1"/>
    <property type="molecule type" value="Genomic_DNA"/>
</dbReference>
<dbReference type="SMART" id="SM00530">
    <property type="entry name" value="HTH_XRE"/>
    <property type="match status" value="1"/>
</dbReference>
<comment type="caution">
    <text evidence="2">The sequence shown here is derived from an EMBL/GenBank/DDBJ whole genome shotgun (WGS) entry which is preliminary data.</text>
</comment>